<reference evidence="1" key="1">
    <citation type="journal article" date="2022" name="Proc. Natl. Acad. Sci. U.S.A.">
        <title>Identification of the Bartonella autotransporter CFA as a protective antigen and hypervariable target of neutralizing antibodies in mice.</title>
        <authorList>
            <person name="Siewert L.K."/>
            <person name="Korotaev A."/>
            <person name="Sedzicki J."/>
            <person name="Fromm K."/>
            <person name="Pinschewer D.D."/>
            <person name="Dehio C."/>
        </authorList>
    </citation>
    <scope>NUCLEOTIDE SEQUENCE</scope>
    <source>
        <strain evidence="1">IBS296</strain>
    </source>
</reference>
<name>A0A9Q8YX65_BARTA</name>
<dbReference type="EMBL" id="CP083444">
    <property type="protein sequence ID" value="USP02317.1"/>
    <property type="molecule type" value="Genomic_DNA"/>
</dbReference>
<dbReference type="AlphaFoldDB" id="A0A9Q8YX65"/>
<sequence>MDKPPNAAYNFIHLGKNEEMFECSIQSFEGKEGMSGCSIQSYDFIRYNGGILELQRLLY</sequence>
<dbReference type="KEGG" id="btay:LAJ60_05400"/>
<evidence type="ECO:0000313" key="1">
    <source>
        <dbReference type="EMBL" id="USP02317.1"/>
    </source>
</evidence>
<organism evidence="1 2">
    <name type="scientific">Bartonella taylorii</name>
    <dbReference type="NCBI Taxonomy" id="33046"/>
    <lineage>
        <taxon>Bacteria</taxon>
        <taxon>Pseudomonadati</taxon>
        <taxon>Pseudomonadota</taxon>
        <taxon>Alphaproteobacteria</taxon>
        <taxon>Hyphomicrobiales</taxon>
        <taxon>Bartonellaceae</taxon>
        <taxon>Bartonella</taxon>
    </lineage>
</organism>
<accession>A0A9Q8YX65</accession>
<protein>
    <submittedName>
        <fullName evidence="1">Uncharacterized protein</fullName>
    </submittedName>
</protein>
<dbReference type="Proteomes" id="UP001056980">
    <property type="component" value="Chromosome"/>
</dbReference>
<evidence type="ECO:0000313" key="2">
    <source>
        <dbReference type="Proteomes" id="UP001056980"/>
    </source>
</evidence>
<proteinExistence type="predicted"/>
<gene>
    <name evidence="1" type="ORF">LAJ60_05400</name>
</gene>
<dbReference type="RefSeq" id="WP_252619360.1">
    <property type="nucleotide sequence ID" value="NZ_CP083444.1"/>
</dbReference>